<gene>
    <name evidence="17" type="primary">mcpA</name>
    <name evidence="17" type="ORF">NCTC7357_02258</name>
</gene>
<dbReference type="SUPFAM" id="SSF58104">
    <property type="entry name" value="Methyl-accepting chemotaxis protein (MCP) signaling domain"/>
    <property type="match status" value="1"/>
</dbReference>
<keyword evidence="7 13" id="KW-1133">Transmembrane helix</keyword>
<keyword evidence="3" id="KW-0488">Methylation</keyword>
<dbReference type="AlphaFoldDB" id="A0AAX3FUW2"/>
<accession>A0AAX3FUW2</accession>
<dbReference type="FunFam" id="3.30.450.20:FF:000048">
    <property type="entry name" value="Methyl-accepting chemotaxis protein"/>
    <property type="match status" value="1"/>
</dbReference>
<evidence type="ECO:0000259" key="15">
    <source>
        <dbReference type="PROSITE" id="PS50192"/>
    </source>
</evidence>
<evidence type="ECO:0000256" key="12">
    <source>
        <dbReference type="SAM" id="Coils"/>
    </source>
</evidence>
<keyword evidence="12" id="KW-0175">Coiled coil</keyword>
<dbReference type="PROSITE" id="PS50885">
    <property type="entry name" value="HAMP"/>
    <property type="match status" value="1"/>
</dbReference>
<dbReference type="GO" id="GO:0007165">
    <property type="term" value="P:signal transduction"/>
    <property type="evidence" value="ECO:0007669"/>
    <property type="project" value="UniProtKB-KW"/>
</dbReference>
<feature type="domain" description="T-SNARE coiled-coil homology" evidence="15">
    <location>
        <begin position="544"/>
        <end position="606"/>
    </location>
</feature>
<keyword evidence="4" id="KW-0145">Chemotaxis</keyword>
<dbReference type="InterPro" id="IPR033479">
    <property type="entry name" value="dCache_1"/>
</dbReference>
<dbReference type="Proteomes" id="UP000277437">
    <property type="component" value="Chromosome"/>
</dbReference>
<evidence type="ECO:0000256" key="7">
    <source>
        <dbReference type="ARBA" id="ARBA00022989"/>
    </source>
</evidence>
<evidence type="ECO:0000313" key="17">
    <source>
        <dbReference type="EMBL" id="VEF73976.1"/>
    </source>
</evidence>
<reference evidence="17 18" key="1">
    <citation type="submission" date="2018-12" db="EMBL/GenBank/DDBJ databases">
        <authorList>
            <consortium name="Pathogen Informatics"/>
        </authorList>
    </citation>
    <scope>NUCLEOTIDE SEQUENCE [LARGE SCALE GENOMIC DNA]</scope>
    <source>
        <strain evidence="17 18">NCTC7357</strain>
    </source>
</reference>
<evidence type="ECO:0000256" key="9">
    <source>
        <dbReference type="ARBA" id="ARBA00023224"/>
    </source>
</evidence>
<evidence type="ECO:0000259" key="14">
    <source>
        <dbReference type="PROSITE" id="PS50111"/>
    </source>
</evidence>
<evidence type="ECO:0000256" key="2">
    <source>
        <dbReference type="ARBA" id="ARBA00022475"/>
    </source>
</evidence>
<dbReference type="Gene3D" id="3.30.450.20">
    <property type="entry name" value="PAS domain"/>
    <property type="match status" value="2"/>
</dbReference>
<comment type="subcellular location">
    <subcellularLocation>
        <location evidence="1">Cell inner membrane</location>
        <topology evidence="1">Multi-pass membrane protein</topology>
    </subcellularLocation>
</comment>
<dbReference type="GO" id="GO:0043200">
    <property type="term" value="P:response to amino acid"/>
    <property type="evidence" value="ECO:0007669"/>
    <property type="project" value="UniProtKB-ARBA"/>
</dbReference>
<dbReference type="InterPro" id="IPR003660">
    <property type="entry name" value="HAMP_dom"/>
</dbReference>
<dbReference type="CDD" id="cd11386">
    <property type="entry name" value="MCP_signal"/>
    <property type="match status" value="1"/>
</dbReference>
<sequence length="629" mass="68018">MNKNLRFSHKILLAAALIVIAAFASFTLYNDYLQRNAIREDLDNYLHEMGDVTASNIQTWLTGRILLIENLAQNLAIDPQSTKVASLLEQKALTSTFMASYLGDASGSFTIRPDAKMPDGFDPRVRPWYKGAESSSGSTLTEPYIDAATGQLIISVATASRHAGQSIGVVGGDLSLQTLVETLNALDFDGMGYAFLVSADGKILVHPDKALVMKSLSEAYPQNTPRINGDFSEIEVEGKTRIVTFTPIKGLPSVNWYIGLSVDKDKAFSMLSEFRASAIIATVIAVVIIIALLGMLIRVLMQPLHVMTRAMQDIADGEGDLTRRLTIQNQDEFGILGTAFNRFVERIHGSIREVSSATEHVNEVALRVVSASNSSMLNSDEQASRTNNVAAAINQLGAAAQEIARNAAQASQQASDARNLAEDGQQVVDRSILAMNQLSDMISASSSNIETLNSKTVNIGQILEVITSISQQTNLLALNAAIEAARAGEAGRGFAVVADEVRNLAHRTQESAQQVQTMIEELQVGARESVSTMSNSQRHSQDSVEIANQAGERLNSVTQRIGEIDGMNQSVATATEEQTSVVESINMDITEINTLNQEGVENLQSTLRACSDLEQQAARLKQLVGSFRI</sequence>
<dbReference type="Gene3D" id="1.10.287.950">
    <property type="entry name" value="Methyl-accepting chemotaxis protein"/>
    <property type="match status" value="1"/>
</dbReference>
<dbReference type="InterPro" id="IPR000727">
    <property type="entry name" value="T_SNARE_dom"/>
</dbReference>
<protein>
    <submittedName>
        <fullName evidence="17">Cache sensor-containing chemotaxis sensory transducer</fullName>
    </submittedName>
</protein>
<dbReference type="PROSITE" id="PS50192">
    <property type="entry name" value="T_SNARE"/>
    <property type="match status" value="1"/>
</dbReference>
<dbReference type="EMBL" id="LR134334">
    <property type="protein sequence ID" value="VEF73976.1"/>
    <property type="molecule type" value="Genomic_DNA"/>
</dbReference>
<dbReference type="SMART" id="SM00283">
    <property type="entry name" value="MA"/>
    <property type="match status" value="1"/>
</dbReference>
<feature type="domain" description="HAMP" evidence="16">
    <location>
        <begin position="298"/>
        <end position="352"/>
    </location>
</feature>
<evidence type="ECO:0000256" key="11">
    <source>
        <dbReference type="PROSITE-ProRule" id="PRU00284"/>
    </source>
</evidence>
<keyword evidence="8 13" id="KW-0472">Membrane</keyword>
<dbReference type="PANTHER" id="PTHR32089:SF39">
    <property type="entry name" value="METHYL-ACCEPTING CHEMOTAXIS PROTEIN HLYB"/>
    <property type="match status" value="1"/>
</dbReference>
<proteinExistence type="inferred from homology"/>
<dbReference type="PANTHER" id="PTHR32089">
    <property type="entry name" value="METHYL-ACCEPTING CHEMOTAXIS PROTEIN MCPB"/>
    <property type="match status" value="1"/>
</dbReference>
<evidence type="ECO:0000256" key="13">
    <source>
        <dbReference type="SAM" id="Phobius"/>
    </source>
</evidence>
<evidence type="ECO:0000256" key="4">
    <source>
        <dbReference type="ARBA" id="ARBA00022500"/>
    </source>
</evidence>
<feature type="coiled-coil region" evidence="12">
    <location>
        <begin position="393"/>
        <end position="420"/>
    </location>
</feature>
<keyword evidence="6 13" id="KW-0812">Transmembrane</keyword>
<keyword evidence="2" id="KW-1003">Cell membrane</keyword>
<dbReference type="CDD" id="cd12912">
    <property type="entry name" value="PDC2_MCP_like"/>
    <property type="match status" value="1"/>
</dbReference>
<dbReference type="CDD" id="cd12913">
    <property type="entry name" value="PDC1_MCP_like"/>
    <property type="match status" value="1"/>
</dbReference>
<organism evidence="17 18">
    <name type="scientific">Pseudomonas chlororaphis</name>
    <dbReference type="NCBI Taxonomy" id="587753"/>
    <lineage>
        <taxon>Bacteria</taxon>
        <taxon>Pseudomonadati</taxon>
        <taxon>Pseudomonadota</taxon>
        <taxon>Gammaproteobacteria</taxon>
        <taxon>Pseudomonadales</taxon>
        <taxon>Pseudomonadaceae</taxon>
        <taxon>Pseudomonas</taxon>
    </lineage>
</organism>
<evidence type="ECO:0000256" key="5">
    <source>
        <dbReference type="ARBA" id="ARBA00022519"/>
    </source>
</evidence>
<dbReference type="Pfam" id="PF00015">
    <property type="entry name" value="MCPsignal"/>
    <property type="match status" value="1"/>
</dbReference>
<dbReference type="SUPFAM" id="SSF103190">
    <property type="entry name" value="Sensory domain-like"/>
    <property type="match status" value="1"/>
</dbReference>
<dbReference type="GO" id="GO:0006935">
    <property type="term" value="P:chemotaxis"/>
    <property type="evidence" value="ECO:0007669"/>
    <property type="project" value="UniProtKB-KW"/>
</dbReference>
<feature type="domain" description="Methyl-accepting transducer" evidence="14">
    <location>
        <begin position="357"/>
        <end position="593"/>
    </location>
</feature>
<dbReference type="SMART" id="SM00304">
    <property type="entry name" value="HAMP"/>
    <property type="match status" value="1"/>
</dbReference>
<dbReference type="InterPro" id="IPR004089">
    <property type="entry name" value="MCPsignal_dom"/>
</dbReference>
<dbReference type="Pfam" id="PF02743">
    <property type="entry name" value="dCache_1"/>
    <property type="match status" value="1"/>
</dbReference>
<keyword evidence="9 11" id="KW-0807">Transducer</keyword>
<dbReference type="FunFam" id="1.10.287.950:FF:000001">
    <property type="entry name" value="Methyl-accepting chemotaxis sensory transducer"/>
    <property type="match status" value="1"/>
</dbReference>
<evidence type="ECO:0000259" key="16">
    <source>
        <dbReference type="PROSITE" id="PS50885"/>
    </source>
</evidence>
<evidence type="ECO:0000256" key="1">
    <source>
        <dbReference type="ARBA" id="ARBA00004429"/>
    </source>
</evidence>
<dbReference type="InterPro" id="IPR029151">
    <property type="entry name" value="Sensor-like_sf"/>
</dbReference>
<evidence type="ECO:0000256" key="3">
    <source>
        <dbReference type="ARBA" id="ARBA00022481"/>
    </source>
</evidence>
<dbReference type="Pfam" id="PF00672">
    <property type="entry name" value="HAMP"/>
    <property type="match status" value="1"/>
</dbReference>
<dbReference type="GO" id="GO:0016597">
    <property type="term" value="F:amino acid binding"/>
    <property type="evidence" value="ECO:0007669"/>
    <property type="project" value="UniProtKB-ARBA"/>
</dbReference>
<keyword evidence="5" id="KW-0997">Cell inner membrane</keyword>
<evidence type="ECO:0000313" key="18">
    <source>
        <dbReference type="Proteomes" id="UP000277437"/>
    </source>
</evidence>
<comment type="similarity">
    <text evidence="10">Belongs to the methyl-accepting chemotaxis (MCP) protein family.</text>
</comment>
<feature type="transmembrane region" description="Helical" evidence="13">
    <location>
        <begin position="278"/>
        <end position="301"/>
    </location>
</feature>
<evidence type="ECO:0000256" key="6">
    <source>
        <dbReference type="ARBA" id="ARBA00022692"/>
    </source>
</evidence>
<evidence type="ECO:0000256" key="8">
    <source>
        <dbReference type="ARBA" id="ARBA00023136"/>
    </source>
</evidence>
<dbReference type="CDD" id="cd06225">
    <property type="entry name" value="HAMP"/>
    <property type="match status" value="1"/>
</dbReference>
<dbReference type="GO" id="GO:0005886">
    <property type="term" value="C:plasma membrane"/>
    <property type="evidence" value="ECO:0007669"/>
    <property type="project" value="UniProtKB-SubCell"/>
</dbReference>
<name>A0AAX3FUW2_9PSED</name>
<dbReference type="PROSITE" id="PS50111">
    <property type="entry name" value="CHEMOTAXIS_TRANSDUC_2"/>
    <property type="match status" value="1"/>
</dbReference>
<evidence type="ECO:0000256" key="10">
    <source>
        <dbReference type="ARBA" id="ARBA00029447"/>
    </source>
</evidence>